<protein>
    <recommendedName>
        <fullName evidence="3">Outer membrane protein</fullName>
    </recommendedName>
</protein>
<dbReference type="AlphaFoldDB" id="A0A1Z4C3Y3"/>
<evidence type="ECO:0000313" key="2">
    <source>
        <dbReference type="Proteomes" id="UP000197019"/>
    </source>
</evidence>
<keyword evidence="2" id="KW-1185">Reference proteome</keyword>
<dbReference type="Proteomes" id="UP000197019">
    <property type="component" value="Chromosome"/>
</dbReference>
<gene>
    <name evidence="1" type="ORF">CEK71_20530</name>
</gene>
<reference evidence="1 2" key="1">
    <citation type="submission" date="2017-06" db="EMBL/GenBank/DDBJ databases">
        <title>Genome Sequencing of the methanotroph Methylovulum psychrotolerants str. HV10-M2 isolated from a high-altitude environment.</title>
        <authorList>
            <person name="Mateos-Rivera A."/>
        </authorList>
    </citation>
    <scope>NUCLEOTIDE SEQUENCE [LARGE SCALE GENOMIC DNA]</scope>
    <source>
        <strain evidence="1 2">HV10_M2</strain>
    </source>
</reference>
<dbReference type="RefSeq" id="WP_088621126.1">
    <property type="nucleotide sequence ID" value="NZ_CP022129.1"/>
</dbReference>
<sequence>MLNKPAASLLLLLLTGCDVIDHQQPPPKPAEAAPAPLKWAKVDRYKISSTIKNALQQASANAAHQGDETIQQTRDALRQQINALQQAFQKKCVDMVTTDSQTPAADSAKLMKACLKKQSDDSEISTLIAQFNKSLADERAIWGQDSRFYPQADKLLKLVMDSYAAQHDYTLIISDNSQSVLYNQDQVALDITAEVLEFLKQNPSLLDNPPELPAER</sequence>
<name>A0A1Z4C3Y3_9GAMM</name>
<organism evidence="1 2">
    <name type="scientific">Methylovulum psychrotolerans</name>
    <dbReference type="NCBI Taxonomy" id="1704499"/>
    <lineage>
        <taxon>Bacteria</taxon>
        <taxon>Pseudomonadati</taxon>
        <taxon>Pseudomonadota</taxon>
        <taxon>Gammaproteobacteria</taxon>
        <taxon>Methylococcales</taxon>
        <taxon>Methylococcaceae</taxon>
        <taxon>Methylovulum</taxon>
    </lineage>
</organism>
<dbReference type="KEGG" id="mpsy:CEK71_20530"/>
<proteinExistence type="predicted"/>
<dbReference type="PROSITE" id="PS51257">
    <property type="entry name" value="PROKAR_LIPOPROTEIN"/>
    <property type="match status" value="1"/>
</dbReference>
<accession>A0A1Z4C3Y3</accession>
<evidence type="ECO:0008006" key="3">
    <source>
        <dbReference type="Google" id="ProtNLM"/>
    </source>
</evidence>
<dbReference type="SUPFAM" id="SSF111384">
    <property type="entry name" value="OmpH-like"/>
    <property type="match status" value="1"/>
</dbReference>
<evidence type="ECO:0000313" key="1">
    <source>
        <dbReference type="EMBL" id="ASF48256.1"/>
    </source>
</evidence>
<dbReference type="EMBL" id="CP022129">
    <property type="protein sequence ID" value="ASF48256.1"/>
    <property type="molecule type" value="Genomic_DNA"/>
</dbReference>
<dbReference type="Gene3D" id="3.30.910.20">
    <property type="entry name" value="Skp domain"/>
    <property type="match status" value="1"/>
</dbReference>
<dbReference type="InterPro" id="IPR024930">
    <property type="entry name" value="Skp_dom_sf"/>
</dbReference>